<dbReference type="AlphaFoldDB" id="A0A6J4M7J1"/>
<organism evidence="12">
    <name type="scientific">uncultured Nocardioidaceae bacterium</name>
    <dbReference type="NCBI Taxonomy" id="253824"/>
    <lineage>
        <taxon>Bacteria</taxon>
        <taxon>Bacillati</taxon>
        <taxon>Actinomycetota</taxon>
        <taxon>Actinomycetes</taxon>
        <taxon>Propionibacteriales</taxon>
        <taxon>Nocardioidaceae</taxon>
        <taxon>environmental samples</taxon>
    </lineage>
</organism>
<accession>A0A6J4M7J1</accession>
<keyword evidence="5 9" id="KW-0547">Nucleotide-binding</keyword>
<dbReference type="InterPro" id="IPR020568">
    <property type="entry name" value="Ribosomal_Su5_D2-typ_SF"/>
</dbReference>
<dbReference type="InterPro" id="IPR036554">
    <property type="entry name" value="GHMP_kinase_C_sf"/>
</dbReference>
<dbReference type="Pfam" id="PF08544">
    <property type="entry name" value="GHMP_kinases_C"/>
    <property type="match status" value="1"/>
</dbReference>
<evidence type="ECO:0000256" key="6">
    <source>
        <dbReference type="ARBA" id="ARBA00022777"/>
    </source>
</evidence>
<dbReference type="InterPro" id="IPR013750">
    <property type="entry name" value="GHMP_kinase_C_dom"/>
</dbReference>
<dbReference type="HAMAP" id="MF_00061">
    <property type="entry name" value="IspE"/>
    <property type="match status" value="1"/>
</dbReference>
<protein>
    <recommendedName>
        <fullName evidence="3 9">4-diphosphocytidyl-2-C-methyl-D-erythritol kinase</fullName>
        <shortName evidence="9">CMK</shortName>
        <ecNumber evidence="2 9">2.7.1.148</ecNumber>
    </recommendedName>
    <alternativeName>
        <fullName evidence="8 9">4-(cytidine-5'-diphospho)-2-C-methyl-D-erythritol kinase</fullName>
    </alternativeName>
</protein>
<dbReference type="NCBIfam" id="TIGR00154">
    <property type="entry name" value="ispE"/>
    <property type="match status" value="1"/>
</dbReference>
<dbReference type="PIRSF" id="PIRSF010376">
    <property type="entry name" value="IspE"/>
    <property type="match status" value="1"/>
</dbReference>
<feature type="domain" description="GHMP kinase C-terminal" evidence="11">
    <location>
        <begin position="211"/>
        <end position="284"/>
    </location>
</feature>
<keyword evidence="9" id="KW-0414">Isoprene biosynthesis</keyword>
<feature type="active site" evidence="9">
    <location>
        <position position="143"/>
    </location>
</feature>
<evidence type="ECO:0000256" key="1">
    <source>
        <dbReference type="ARBA" id="ARBA00009684"/>
    </source>
</evidence>
<proteinExistence type="inferred from homology"/>
<evidence type="ECO:0000256" key="7">
    <source>
        <dbReference type="ARBA" id="ARBA00022840"/>
    </source>
</evidence>
<sequence length="306" mass="30414">MTAATARAPGKLNLALTVGPLQPSGFHPVATIYHAVDLCDDVRATPTTGTEITVEVTYEGPPPAEHLPLGEDNLAVRAATLLRDSAGVRAGVELHVRKAIPVAGGMAGGSADAAAALVACDAAWQLGTPRERLTELAGELGSDVPFSLHGGTALGTGRGEQLSPVLSSGTFLWVLAVAERGLSTPAVYAAYDGLAGAAAVRGPEPQVSPALMSALRAGNAVALGAALSNELQEAALWLRPELADTLAVGAECGALGSVVSGSGPTVAFLAADDEQALDLALALTGAGVCADVVQAIGPAAGTRLVG</sequence>
<evidence type="ECO:0000256" key="5">
    <source>
        <dbReference type="ARBA" id="ARBA00022741"/>
    </source>
</evidence>
<comment type="pathway">
    <text evidence="9">Isoprenoid biosynthesis; isopentenyl diphosphate biosynthesis via DXP pathway; isopentenyl diphosphate from 1-deoxy-D-xylulose 5-phosphate: step 3/6.</text>
</comment>
<reference evidence="12" key="1">
    <citation type="submission" date="2020-02" db="EMBL/GenBank/DDBJ databases">
        <authorList>
            <person name="Meier V. D."/>
        </authorList>
    </citation>
    <scope>NUCLEOTIDE SEQUENCE</scope>
    <source>
        <strain evidence="12">AVDCRST_MAG29</strain>
    </source>
</reference>
<evidence type="ECO:0000259" key="10">
    <source>
        <dbReference type="Pfam" id="PF00288"/>
    </source>
</evidence>
<keyword evidence="7 9" id="KW-0067">ATP-binding</keyword>
<comment type="similarity">
    <text evidence="1 9">Belongs to the GHMP kinase family. IspE subfamily.</text>
</comment>
<dbReference type="GO" id="GO:0016114">
    <property type="term" value="P:terpenoid biosynthetic process"/>
    <property type="evidence" value="ECO:0007669"/>
    <property type="project" value="UniProtKB-UniRule"/>
</dbReference>
<dbReference type="NCBIfam" id="NF002870">
    <property type="entry name" value="PRK03188.1"/>
    <property type="match status" value="1"/>
</dbReference>
<gene>
    <name evidence="9" type="primary">ispE</name>
    <name evidence="12" type="ORF">AVDCRST_MAG29-2301</name>
</gene>
<evidence type="ECO:0000256" key="2">
    <source>
        <dbReference type="ARBA" id="ARBA00012052"/>
    </source>
</evidence>
<dbReference type="InterPro" id="IPR014721">
    <property type="entry name" value="Ribsml_uS5_D2-typ_fold_subgr"/>
</dbReference>
<feature type="binding site" evidence="9">
    <location>
        <begin position="101"/>
        <end position="111"/>
    </location>
    <ligand>
        <name>ATP</name>
        <dbReference type="ChEBI" id="CHEBI:30616"/>
    </ligand>
</feature>
<dbReference type="EMBL" id="CADCUG010000137">
    <property type="protein sequence ID" value="CAA9351889.1"/>
    <property type="molecule type" value="Genomic_DNA"/>
</dbReference>
<keyword evidence="4 9" id="KW-0808">Transferase</keyword>
<evidence type="ECO:0000313" key="12">
    <source>
        <dbReference type="EMBL" id="CAA9351889.1"/>
    </source>
</evidence>
<keyword evidence="6 9" id="KW-0418">Kinase</keyword>
<name>A0A6J4M7J1_9ACTN</name>
<evidence type="ECO:0000256" key="3">
    <source>
        <dbReference type="ARBA" id="ARBA00017473"/>
    </source>
</evidence>
<evidence type="ECO:0000256" key="9">
    <source>
        <dbReference type="HAMAP-Rule" id="MF_00061"/>
    </source>
</evidence>
<evidence type="ECO:0000259" key="11">
    <source>
        <dbReference type="Pfam" id="PF08544"/>
    </source>
</evidence>
<dbReference type="SUPFAM" id="SSF55060">
    <property type="entry name" value="GHMP Kinase, C-terminal domain"/>
    <property type="match status" value="1"/>
</dbReference>
<dbReference type="GO" id="GO:0019288">
    <property type="term" value="P:isopentenyl diphosphate biosynthetic process, methylerythritol 4-phosphate pathway"/>
    <property type="evidence" value="ECO:0007669"/>
    <property type="project" value="UniProtKB-UniRule"/>
</dbReference>
<feature type="active site" evidence="9">
    <location>
        <position position="11"/>
    </location>
</feature>
<dbReference type="InterPro" id="IPR006204">
    <property type="entry name" value="GHMP_kinase_N_dom"/>
</dbReference>
<dbReference type="EC" id="2.7.1.148" evidence="2 9"/>
<dbReference type="PANTHER" id="PTHR43527">
    <property type="entry name" value="4-DIPHOSPHOCYTIDYL-2-C-METHYL-D-ERYTHRITOL KINASE, CHLOROPLASTIC"/>
    <property type="match status" value="1"/>
</dbReference>
<dbReference type="Pfam" id="PF00288">
    <property type="entry name" value="GHMP_kinases_N"/>
    <property type="match status" value="1"/>
</dbReference>
<comment type="catalytic activity">
    <reaction evidence="9">
        <text>4-CDP-2-C-methyl-D-erythritol + ATP = 4-CDP-2-C-methyl-D-erythritol 2-phosphate + ADP + H(+)</text>
        <dbReference type="Rhea" id="RHEA:18437"/>
        <dbReference type="ChEBI" id="CHEBI:15378"/>
        <dbReference type="ChEBI" id="CHEBI:30616"/>
        <dbReference type="ChEBI" id="CHEBI:57823"/>
        <dbReference type="ChEBI" id="CHEBI:57919"/>
        <dbReference type="ChEBI" id="CHEBI:456216"/>
        <dbReference type="EC" id="2.7.1.148"/>
    </reaction>
</comment>
<feature type="domain" description="GHMP kinase N-terminal" evidence="10">
    <location>
        <begin position="73"/>
        <end position="151"/>
    </location>
</feature>
<evidence type="ECO:0000256" key="4">
    <source>
        <dbReference type="ARBA" id="ARBA00022679"/>
    </source>
</evidence>
<evidence type="ECO:0000256" key="8">
    <source>
        <dbReference type="ARBA" id="ARBA00032554"/>
    </source>
</evidence>
<dbReference type="InterPro" id="IPR004424">
    <property type="entry name" value="IspE"/>
</dbReference>
<dbReference type="Gene3D" id="3.30.230.10">
    <property type="match status" value="1"/>
</dbReference>
<dbReference type="SUPFAM" id="SSF54211">
    <property type="entry name" value="Ribosomal protein S5 domain 2-like"/>
    <property type="match status" value="1"/>
</dbReference>
<comment type="function">
    <text evidence="9">Catalyzes the phosphorylation of the position 2 hydroxy group of 4-diphosphocytidyl-2C-methyl-D-erythritol.</text>
</comment>
<dbReference type="Gene3D" id="3.30.70.890">
    <property type="entry name" value="GHMP kinase, C-terminal domain"/>
    <property type="match status" value="1"/>
</dbReference>
<dbReference type="PANTHER" id="PTHR43527:SF2">
    <property type="entry name" value="4-DIPHOSPHOCYTIDYL-2-C-METHYL-D-ERYTHRITOL KINASE, CHLOROPLASTIC"/>
    <property type="match status" value="1"/>
</dbReference>
<dbReference type="GO" id="GO:0050515">
    <property type="term" value="F:4-(cytidine 5'-diphospho)-2-C-methyl-D-erythritol kinase activity"/>
    <property type="evidence" value="ECO:0007669"/>
    <property type="project" value="UniProtKB-UniRule"/>
</dbReference>
<dbReference type="UniPathway" id="UPA00056">
    <property type="reaction ID" value="UER00094"/>
</dbReference>
<dbReference type="GO" id="GO:0005524">
    <property type="term" value="F:ATP binding"/>
    <property type="evidence" value="ECO:0007669"/>
    <property type="project" value="UniProtKB-UniRule"/>
</dbReference>